<dbReference type="EMBL" id="CP010836">
    <property type="protein sequence ID" value="AJP73111.1"/>
    <property type="molecule type" value="Genomic_DNA"/>
</dbReference>
<sequence>MSGLFAFLATGIADTAEGRRPGARYAMLVYVTAADFEAAQRRAAGVAIGAGWMLVRLEKGKPIAANEASGDPVLDAAAQTAIEDGSALVVYGDELPPAA</sequence>
<keyword evidence="2" id="KW-1185">Reference proteome</keyword>
<proteinExistence type="predicted"/>
<organism evidence="1 2">
    <name type="scientific">Sphingomonas hengshuiensis</name>
    <dbReference type="NCBI Taxonomy" id="1609977"/>
    <lineage>
        <taxon>Bacteria</taxon>
        <taxon>Pseudomonadati</taxon>
        <taxon>Pseudomonadota</taxon>
        <taxon>Alphaproteobacteria</taxon>
        <taxon>Sphingomonadales</taxon>
        <taxon>Sphingomonadaceae</taxon>
        <taxon>Sphingomonas</taxon>
    </lineage>
</organism>
<reference evidence="1 2" key="2">
    <citation type="submission" date="2015-02" db="EMBL/GenBank/DDBJ databases">
        <title>The complete genome of Sphingomonas hengshuiensis sp. WHSC-8 isolated from soil of Hengshui Lake.</title>
        <authorList>
            <person name="Wei S."/>
            <person name="Guo J."/>
            <person name="Su C."/>
            <person name="Wu R."/>
            <person name="Zhang Z."/>
            <person name="Liang K."/>
            <person name="Li H."/>
            <person name="Wang T."/>
            <person name="Liu H."/>
            <person name="Zhang C."/>
            <person name="Li Z."/>
            <person name="Wang Q."/>
            <person name="Meng J."/>
        </authorList>
    </citation>
    <scope>NUCLEOTIDE SEQUENCE [LARGE SCALE GENOMIC DNA]</scope>
    <source>
        <strain evidence="1 2">WHSC-8</strain>
    </source>
</reference>
<dbReference type="Proteomes" id="UP000032300">
    <property type="component" value="Chromosome"/>
</dbReference>
<dbReference type="AlphaFoldDB" id="A0A7U4JA95"/>
<reference evidence="1 2" key="1">
    <citation type="journal article" date="2015" name="Int. J. Syst. Evol. Microbiol.">
        <title>Sphingomonas hengshuiensis sp. nov., isolated from lake wetland.</title>
        <authorList>
            <person name="Wei S."/>
            <person name="Wang T."/>
            <person name="Liu H."/>
            <person name="Zhang C."/>
            <person name="Guo J."/>
            <person name="Wang Q."/>
            <person name="Liang K."/>
            <person name="Zhang Z."/>
        </authorList>
    </citation>
    <scope>NUCLEOTIDE SEQUENCE [LARGE SCALE GENOMIC DNA]</scope>
    <source>
        <strain evidence="1 2">WHSC-8</strain>
    </source>
</reference>
<gene>
    <name evidence="1" type="ORF">TS85_16890</name>
</gene>
<dbReference type="KEGG" id="sphi:TS85_16890"/>
<accession>A0A7U4JA95</accession>
<evidence type="ECO:0000313" key="2">
    <source>
        <dbReference type="Proteomes" id="UP000032300"/>
    </source>
</evidence>
<evidence type="ECO:0000313" key="1">
    <source>
        <dbReference type="EMBL" id="AJP73111.1"/>
    </source>
</evidence>
<protein>
    <submittedName>
        <fullName evidence="1">Uncharacterized protein</fullName>
    </submittedName>
</protein>
<name>A0A7U4JA95_9SPHN</name>